<accession>A0A923IW23</accession>
<keyword evidence="3" id="KW-1185">Reference proteome</keyword>
<organism evidence="2 3">
    <name type="scientific">Pedobacter planticolens</name>
    <dbReference type="NCBI Taxonomy" id="2679964"/>
    <lineage>
        <taxon>Bacteria</taxon>
        <taxon>Pseudomonadati</taxon>
        <taxon>Bacteroidota</taxon>
        <taxon>Sphingobacteriia</taxon>
        <taxon>Sphingobacteriales</taxon>
        <taxon>Sphingobacteriaceae</taxon>
        <taxon>Pedobacter</taxon>
    </lineage>
</organism>
<dbReference type="EMBL" id="WNXD01000002">
    <property type="protein sequence ID" value="MBB2145754.1"/>
    <property type="molecule type" value="Genomic_DNA"/>
</dbReference>
<dbReference type="RefSeq" id="WP_182922445.1">
    <property type="nucleotide sequence ID" value="NZ_WNXD01000002.1"/>
</dbReference>
<dbReference type="Proteomes" id="UP000601055">
    <property type="component" value="Unassembled WGS sequence"/>
</dbReference>
<proteinExistence type="predicted"/>
<dbReference type="AlphaFoldDB" id="A0A923IW23"/>
<evidence type="ECO:0000313" key="3">
    <source>
        <dbReference type="Proteomes" id="UP000601055"/>
    </source>
</evidence>
<keyword evidence="1" id="KW-0812">Transmembrane</keyword>
<gene>
    <name evidence="2" type="ORF">GM921_09670</name>
</gene>
<keyword evidence="1" id="KW-0472">Membrane</keyword>
<comment type="caution">
    <text evidence="2">The sequence shown here is derived from an EMBL/GenBank/DDBJ whole genome shotgun (WGS) entry which is preliminary data.</text>
</comment>
<name>A0A923IW23_9SPHI</name>
<feature type="transmembrane region" description="Helical" evidence="1">
    <location>
        <begin position="456"/>
        <end position="478"/>
    </location>
</feature>
<sequence length="495" mass="58287">MKGYTAQDFLLLFEGNLTITEWFREAEINIQATTFRSLSEQVFLENLTFLSSRDKLQLTIQVDHHDPIEYYSQSHDNTFFSTLADQTDRFEKISCTVKIIKTQVQGRLSLYFYQDFVDYLEQLEVEAQLHQFNAVSKDYLIFEFQTYAKEFKSQSIWFVNRQDTGTPAAIDRQEILDKGISCCSYNHFTDFKLIPEDFLFSAPAENALDKLFSKLRCVCAMSFLIDISELKKNKFSYRLNGYKSIQSEIEIDKQLSDPLDQYFKVYTWVYNAGNLNDKLGLARNIISLHMDDPTSMTLKGDAFQSIQSSYKVYEKQNIKQYIEIRNKVTDQLLSFHDRANKIIETFAAGFQKSALALITFYMSVFLLKFLNKDDYVGIFTWEASILSTIFISCSILYFFVSRWEVNAQRKRFVDNYEDLKARYEDLLDKQDIARILNGDREFNTDLRFMDEKKAKYSWMWIGFLVIFFLSTWLLYFFAKANAVLSAFLILQFVFR</sequence>
<feature type="transmembrane region" description="Helical" evidence="1">
    <location>
        <begin position="376"/>
        <end position="400"/>
    </location>
</feature>
<protein>
    <submittedName>
        <fullName evidence="2">Uncharacterized protein</fullName>
    </submittedName>
</protein>
<keyword evidence="1" id="KW-1133">Transmembrane helix</keyword>
<reference evidence="2" key="1">
    <citation type="submission" date="2019-11" db="EMBL/GenBank/DDBJ databases">
        <title>Description of Pedobacter sp. LMG 31464T.</title>
        <authorList>
            <person name="Carlier A."/>
            <person name="Qi S."/>
            <person name="Vandamme P."/>
        </authorList>
    </citation>
    <scope>NUCLEOTIDE SEQUENCE</scope>
    <source>
        <strain evidence="2">LMG 31464</strain>
    </source>
</reference>
<evidence type="ECO:0000313" key="2">
    <source>
        <dbReference type="EMBL" id="MBB2145754.1"/>
    </source>
</evidence>
<evidence type="ECO:0000256" key="1">
    <source>
        <dbReference type="SAM" id="Phobius"/>
    </source>
</evidence>